<sequence length="350" mass="38048">MNEAVRFFTKNDAFGVVLPSARNGALIDRAFAEYGPVDVVHLHTGQGAAIAGLKAARRHGIPVVQSMHGRDDVFLEHVSPAPYVSARVWEAMHRRYVPHDRRVPRGSDTRAAHHAWRVMVAQARAADHVTAPTRYFRDLLVAHGVDRPITVLSNGVDDDAIDAVRAEPAADDRPEGPLRVVWCGRLSPEKRITAAVAAVARVDGATLDIYGAGDQYGQIEDLIEATGSASRISLHGRVAQRECLAAMANADVLLLPSYRSETQCMVLLEAIAMSLPVVYCDPDLAETVPDGGGVRSGDPSVAALAETVRRLVADRAAVARMRKEMAAHRDSTRQSRHAERLVSIYTDLIR</sequence>
<evidence type="ECO:0000256" key="2">
    <source>
        <dbReference type="ARBA" id="ARBA00022679"/>
    </source>
</evidence>
<protein>
    <submittedName>
        <fullName evidence="4">Glycosyltransferase involved in cell wall biosynthesis</fullName>
    </submittedName>
</protein>
<evidence type="ECO:0000259" key="3">
    <source>
        <dbReference type="Pfam" id="PF13439"/>
    </source>
</evidence>
<name>A0A7W9PJU3_9NOCA</name>
<dbReference type="Proteomes" id="UP000540412">
    <property type="component" value="Unassembled WGS sequence"/>
</dbReference>
<dbReference type="InterPro" id="IPR028098">
    <property type="entry name" value="Glyco_trans_4-like_N"/>
</dbReference>
<organism evidence="4 5">
    <name type="scientific">Nocardia transvalensis</name>
    <dbReference type="NCBI Taxonomy" id="37333"/>
    <lineage>
        <taxon>Bacteria</taxon>
        <taxon>Bacillati</taxon>
        <taxon>Actinomycetota</taxon>
        <taxon>Actinomycetes</taxon>
        <taxon>Mycobacteriales</taxon>
        <taxon>Nocardiaceae</taxon>
        <taxon>Nocardia</taxon>
    </lineage>
</organism>
<evidence type="ECO:0000256" key="1">
    <source>
        <dbReference type="ARBA" id="ARBA00022676"/>
    </source>
</evidence>
<dbReference type="Gene3D" id="3.40.50.2000">
    <property type="entry name" value="Glycogen Phosphorylase B"/>
    <property type="match status" value="2"/>
</dbReference>
<keyword evidence="2 4" id="KW-0808">Transferase</keyword>
<feature type="domain" description="Glycosyltransferase subfamily 4-like N-terminal" evidence="3">
    <location>
        <begin position="26"/>
        <end position="159"/>
    </location>
</feature>
<dbReference type="PANTHER" id="PTHR45947">
    <property type="entry name" value="SULFOQUINOVOSYL TRANSFERASE SQD2"/>
    <property type="match status" value="1"/>
</dbReference>
<reference evidence="4 5" key="1">
    <citation type="submission" date="2020-08" db="EMBL/GenBank/DDBJ databases">
        <title>Sequencing the genomes of 1000 actinobacteria strains.</title>
        <authorList>
            <person name="Klenk H.-P."/>
        </authorList>
    </citation>
    <scope>NUCLEOTIDE SEQUENCE [LARGE SCALE GENOMIC DNA]</scope>
    <source>
        <strain evidence="4 5">DSM 43582</strain>
    </source>
</reference>
<dbReference type="GO" id="GO:1901137">
    <property type="term" value="P:carbohydrate derivative biosynthetic process"/>
    <property type="evidence" value="ECO:0007669"/>
    <property type="project" value="UniProtKB-ARBA"/>
</dbReference>
<comment type="caution">
    <text evidence="4">The sequence shown here is derived from an EMBL/GenBank/DDBJ whole genome shotgun (WGS) entry which is preliminary data.</text>
</comment>
<keyword evidence="5" id="KW-1185">Reference proteome</keyword>
<dbReference type="SUPFAM" id="SSF53756">
    <property type="entry name" value="UDP-Glycosyltransferase/glycogen phosphorylase"/>
    <property type="match status" value="1"/>
</dbReference>
<dbReference type="InterPro" id="IPR050194">
    <property type="entry name" value="Glycosyltransferase_grp1"/>
</dbReference>
<dbReference type="AlphaFoldDB" id="A0A7W9PJU3"/>
<gene>
    <name evidence="4" type="ORF">BJY24_006279</name>
</gene>
<keyword evidence="1" id="KW-0328">Glycosyltransferase</keyword>
<dbReference type="GO" id="GO:0016757">
    <property type="term" value="F:glycosyltransferase activity"/>
    <property type="evidence" value="ECO:0007669"/>
    <property type="project" value="UniProtKB-KW"/>
</dbReference>
<dbReference type="PANTHER" id="PTHR45947:SF3">
    <property type="entry name" value="SULFOQUINOVOSYL TRANSFERASE SQD2"/>
    <property type="match status" value="1"/>
</dbReference>
<dbReference type="Pfam" id="PF13692">
    <property type="entry name" value="Glyco_trans_1_4"/>
    <property type="match status" value="1"/>
</dbReference>
<dbReference type="Pfam" id="PF13439">
    <property type="entry name" value="Glyco_transf_4"/>
    <property type="match status" value="1"/>
</dbReference>
<evidence type="ECO:0000313" key="5">
    <source>
        <dbReference type="Proteomes" id="UP000540412"/>
    </source>
</evidence>
<dbReference type="EMBL" id="JACHIT010000002">
    <property type="protein sequence ID" value="MBB5917367.1"/>
    <property type="molecule type" value="Genomic_DNA"/>
</dbReference>
<proteinExistence type="predicted"/>
<evidence type="ECO:0000313" key="4">
    <source>
        <dbReference type="EMBL" id="MBB5917367.1"/>
    </source>
</evidence>
<accession>A0A7W9PJU3</accession>
<dbReference type="GO" id="GO:1903509">
    <property type="term" value="P:liposaccharide metabolic process"/>
    <property type="evidence" value="ECO:0007669"/>
    <property type="project" value="UniProtKB-ARBA"/>
</dbReference>